<dbReference type="EMBL" id="BAABEY010000032">
    <property type="protein sequence ID" value="GAA4444798.1"/>
    <property type="molecule type" value="Genomic_DNA"/>
</dbReference>
<dbReference type="InterPro" id="IPR023997">
    <property type="entry name" value="TonB-dep_OMP_SusC/RagA_CS"/>
</dbReference>
<evidence type="ECO:0000259" key="2">
    <source>
        <dbReference type="Pfam" id="PF07715"/>
    </source>
</evidence>
<keyword evidence="4" id="KW-1185">Reference proteome</keyword>
<keyword evidence="1" id="KW-0732">Signal</keyword>
<protein>
    <submittedName>
        <fullName evidence="3">SusC/RagA family TonB-linked outer membrane protein</fullName>
    </submittedName>
</protein>
<feature type="chain" id="PRO_5047516494" evidence="1">
    <location>
        <begin position="28"/>
        <end position="944"/>
    </location>
</feature>
<evidence type="ECO:0000313" key="4">
    <source>
        <dbReference type="Proteomes" id="UP001501508"/>
    </source>
</evidence>
<comment type="caution">
    <text evidence="3">The sequence shown here is derived from an EMBL/GenBank/DDBJ whole genome shotgun (WGS) entry which is preliminary data.</text>
</comment>
<evidence type="ECO:0000313" key="3">
    <source>
        <dbReference type="EMBL" id="GAA4444798.1"/>
    </source>
</evidence>
<dbReference type="InterPro" id="IPR037066">
    <property type="entry name" value="Plug_dom_sf"/>
</dbReference>
<organism evidence="3 4">
    <name type="scientific">Ravibacter arvi</name>
    <dbReference type="NCBI Taxonomy" id="2051041"/>
    <lineage>
        <taxon>Bacteria</taxon>
        <taxon>Pseudomonadati</taxon>
        <taxon>Bacteroidota</taxon>
        <taxon>Cytophagia</taxon>
        <taxon>Cytophagales</taxon>
        <taxon>Spirosomataceae</taxon>
        <taxon>Ravibacter</taxon>
    </lineage>
</organism>
<feature type="signal peptide" evidence="1">
    <location>
        <begin position="1"/>
        <end position="27"/>
    </location>
</feature>
<dbReference type="Proteomes" id="UP001501508">
    <property type="component" value="Unassembled WGS sequence"/>
</dbReference>
<dbReference type="InterPro" id="IPR012910">
    <property type="entry name" value="Plug_dom"/>
</dbReference>
<dbReference type="NCBIfam" id="TIGR04057">
    <property type="entry name" value="SusC_RagA_signa"/>
    <property type="match status" value="1"/>
</dbReference>
<proteinExistence type="predicted"/>
<dbReference type="NCBIfam" id="TIGR04056">
    <property type="entry name" value="OMP_RagA_SusC"/>
    <property type="match status" value="1"/>
</dbReference>
<dbReference type="InterPro" id="IPR023996">
    <property type="entry name" value="TonB-dep_OMP_SusC/RagA"/>
</dbReference>
<evidence type="ECO:0000256" key="1">
    <source>
        <dbReference type="SAM" id="SignalP"/>
    </source>
</evidence>
<accession>A0ABP8M7P2</accession>
<dbReference type="Gene3D" id="2.170.130.10">
    <property type="entry name" value="TonB-dependent receptor, plug domain"/>
    <property type="match status" value="1"/>
</dbReference>
<dbReference type="Pfam" id="PF07715">
    <property type="entry name" value="Plug"/>
    <property type="match status" value="1"/>
</dbReference>
<name>A0ABP8M7P2_9BACT</name>
<reference evidence="4" key="1">
    <citation type="journal article" date="2019" name="Int. J. Syst. Evol. Microbiol.">
        <title>The Global Catalogue of Microorganisms (GCM) 10K type strain sequencing project: providing services to taxonomists for standard genome sequencing and annotation.</title>
        <authorList>
            <consortium name="The Broad Institute Genomics Platform"/>
            <consortium name="The Broad Institute Genome Sequencing Center for Infectious Disease"/>
            <person name="Wu L."/>
            <person name="Ma J."/>
        </authorList>
    </citation>
    <scope>NUCLEOTIDE SEQUENCE [LARGE SCALE GENOMIC DNA]</scope>
    <source>
        <strain evidence="4">JCM 31920</strain>
    </source>
</reference>
<dbReference type="SUPFAM" id="SSF56935">
    <property type="entry name" value="Porins"/>
    <property type="match status" value="1"/>
</dbReference>
<feature type="domain" description="TonB-dependent receptor plug" evidence="2">
    <location>
        <begin position="53"/>
        <end position="158"/>
    </location>
</feature>
<sequence>MLRQEKMKLVITLLMLACLGYTVDSPAQTDSLSTANGIAPDSLVNVAFGRKNLREITGSVSVVNTTAATRLDYVPYVGNFLNGRVPGMIGSNNIRGIGIGIDIADLTGSGLLSGNAMYIVDGLPRDIEGLRTSEIESITVLKDVNAAVLYGSAAMNGVIMITTKRGQANQPSTTVSINRGVGVPQSLPKYLNSADYMEYFNIARANDGLSPQYSAEMINNYRTGNPYRYPSVDYYSRDYLRSGKAFSDIMTEFSGGDENARFYANVGWNSSGSLMNFGEGGKGRNDIFNVRGNVDLKVNDWISTAIDATAFFGRRRDSRSNYWSAAGTVRPHEFAPLIPFDLIDPENVLLKGRKNDVDGKYLLGGTTNFLSNAIADSYSAGSFEAIYRKFSFNNRVNFDLAQITPGLSAQTNVSFDYLTGYNQTVPNQYSVYTPTWSDTEDRIVSLTQHGQDTRPGTQVVGNAFFRRRFGFYGQLVYDRTFSDLHHFSGRIVGFGSQFKETGDFQGVKQAHLGFQAAYTFDRRYSIDFSGALVNSTKLAEENRIGFSPTVGLAWIASSEDFLAGNSVIDYLKVRLSAGMLKSDQPIGGFFYYDSRYNTSGSYNWFEGGRSRSGVRSAMFGNVNLGFASRDELNLGIETRLLDNRFGFETNLFYSYYNKLVTRPTSEFPSFYNDFISYQNFEADRYTGADLNVTYDESFGDWRIGAGANLLLVTSKRMIVAETYDYEYLNRKGLPKDATFGLEALGLFQSQAEIDNSPRQMFGTVRPGDIKYKDQNGDGFITANDEVYLRRYQAPVSGALQLRVGYKNLNFFLLGEARFGVKNFRESSYFWLDGNKKYSEMALKSWTPETAQTAEHPRLSSATNSNNHRRSTYWLYSDNYFQLRRMQVTYDFSPAFAGKLSMRNLRAFVNAGDLFQFAANKEIRKMRIQSEPAYHSFSVGVTADF</sequence>
<gene>
    <name evidence="3" type="ORF">GCM10023091_35530</name>
</gene>